<dbReference type="GO" id="GO:0006260">
    <property type="term" value="P:DNA replication"/>
    <property type="evidence" value="ECO:0007669"/>
    <property type="project" value="UniProtKB-KW"/>
</dbReference>
<evidence type="ECO:0000256" key="3">
    <source>
        <dbReference type="ARBA" id="ARBA00022705"/>
    </source>
</evidence>
<keyword evidence="4 11" id="KW-0227">DNA damage</keyword>
<dbReference type="PANTHER" id="PTHR13980:SF15">
    <property type="entry name" value="FACT COMPLEX SUBUNIT SPT16"/>
    <property type="match status" value="1"/>
</dbReference>
<evidence type="ECO:0000256" key="7">
    <source>
        <dbReference type="ARBA" id="ARBA00023163"/>
    </source>
</evidence>
<feature type="region of interest" description="Disordered" evidence="12">
    <location>
        <begin position="427"/>
        <end position="507"/>
    </location>
</feature>
<dbReference type="Proteomes" id="UP001432322">
    <property type="component" value="Unassembled WGS sequence"/>
</dbReference>
<dbReference type="InterPro" id="IPR048969">
    <property type="entry name" value="FACT_SPT16_C"/>
</dbReference>
<keyword evidence="3 11" id="KW-0235">DNA replication</keyword>
<feature type="domain" description="Histone chaperone RTT106/FACT complex subunit SPT16-like middle" evidence="15">
    <location>
        <begin position="801"/>
        <end position="891"/>
    </location>
</feature>
<evidence type="ECO:0000256" key="10">
    <source>
        <dbReference type="ARBA" id="ARBA00062525"/>
    </source>
</evidence>
<evidence type="ECO:0000256" key="11">
    <source>
        <dbReference type="RuleBase" id="RU367052"/>
    </source>
</evidence>
<dbReference type="Gene3D" id="3.90.230.10">
    <property type="entry name" value="Creatinase/methionine aminopeptidase superfamily"/>
    <property type="match status" value="1"/>
</dbReference>
<keyword evidence="5 11" id="KW-0805">Transcription regulation</keyword>
<dbReference type="InterPro" id="IPR056595">
    <property type="entry name" value="Fact-SPT16_PH"/>
</dbReference>
<feature type="compositionally biased region" description="Basic and acidic residues" evidence="12">
    <location>
        <begin position="989"/>
        <end position="1006"/>
    </location>
</feature>
<sequence>MGTPTINQELFKKRLKKLYKFWNDDEGALGSVNAFVVLVGKDANAKPYSKSNAFQTWLYTCELEDTLAVASKDRFVILGSGKKADFFQAVAGGATEGLPAIEILHRNKTNKDKENFEKLIEIIESSGKQLGAFVKDRFRNEFCDSWEAAVTEASIKKVDISASFIELLAEKDNEEIKLMKNAASVSVNSWGNLKKKLVDFIDNEAKKKMSELSEKVDESISDVSVQGPLAKNRNIDCCYSTIMQSGGSYSFKWSTQTSDNRLHFGAITTSLGAKYENYCSNLARTLLVQPSAELEEAYESVLAAEMKLIESLKPGARVKDAYEAAVKTLKPELRDKLYKKELGFLTGIEFREGSFTISADCEGVVRAGMVFIVSIGVAPLGKEDARKDIRQAAVLLSDTILVSDEGPNEILTEKAKNRLKSNVVRLNTNEEEEDTKRRSDNKENKEMGRGKRSVVLTDQTRNKTTNEEKRKEHQRELAEALNDAAQKRLAENTGSAETKKSKKSNVSYKSLEKFPTDSDIRNLSVYVDKKHDTVILPIFGVPVPFHISMIKNCSQSVEGEYTYLRVNFTHPGSMVGKESTNFPNPLAEYVKELTYRASNMKEPGEISANSNNLGTAFRLIKEMQKKFRTEEAEEREKEGAVKQDKLMLSLSKANPKMKDLYVRPNIIAKKISGSLEAHTNGFRYTSLRGDKIDVLYNNIKHAFYQPCDNEMLILIHFHLKHPVLWGKKKYQDIQFYTEVGEVTTDLGKYHHMQDRDDIQSEQMEREMRRKLNEAFKSFTSKVERQTNDQLDFDSPFNELAFMGTPHRSCCNLKPTSSCLINVTEWPPFVVTLEEVEIVHLERVHFALKNFDMVFIFKDYARKTQMIQSVPMTSIDSIKEWLNSCDIRYTEGPQSLNWPKIMKHITDDPEKFFEDGGWNFLGNDSGGEEEDEDESEEEGYSPEGSESEEDSDEDESEGDETGSDDDDEGSLDSDESSGKDWSDLEEEAAKDDKMKERDEFEKGDRKRRDGGHKGGPPSKKRR</sequence>
<comment type="caution">
    <text evidence="16">The sequence shown here is derived from an EMBL/GenBank/DDBJ whole genome shotgun (WGS) entry which is preliminary data.</text>
</comment>
<dbReference type="AlphaFoldDB" id="A0AAV5W8A2"/>
<keyword evidence="8 11" id="KW-0234">DNA repair</keyword>
<feature type="compositionally biased region" description="Basic and acidic residues" evidence="12">
    <location>
        <begin position="434"/>
        <end position="449"/>
    </location>
</feature>
<dbReference type="InterPro" id="IPR029148">
    <property type="entry name" value="FACT-SPT16_Nlobe"/>
</dbReference>
<dbReference type="Pfam" id="PF08644">
    <property type="entry name" value="SPT16"/>
    <property type="match status" value="1"/>
</dbReference>
<reference evidence="16" key="1">
    <citation type="submission" date="2023-10" db="EMBL/GenBank/DDBJ databases">
        <title>Genome assembly of Pristionchus species.</title>
        <authorList>
            <person name="Yoshida K."/>
            <person name="Sommer R.J."/>
        </authorList>
    </citation>
    <scope>NUCLEOTIDE SEQUENCE</scope>
    <source>
        <strain evidence="16">RS5133</strain>
    </source>
</reference>
<dbReference type="SMART" id="SM01285">
    <property type="entry name" value="FACT-Spt16_Nlob"/>
    <property type="match status" value="1"/>
</dbReference>
<name>A0AAV5W8A2_9BILA</name>
<keyword evidence="2 11" id="KW-0158">Chromosome</keyword>
<dbReference type="Pfam" id="PF21091">
    <property type="entry name" value="SPT16_C"/>
    <property type="match status" value="1"/>
</dbReference>
<dbReference type="FunFam" id="2.30.29.30:FF:000017">
    <property type="entry name" value="FACT complex subunit SPT16"/>
    <property type="match status" value="1"/>
</dbReference>
<evidence type="ECO:0000259" key="13">
    <source>
        <dbReference type="SMART" id="SM01285"/>
    </source>
</evidence>
<dbReference type="Gene3D" id="2.30.29.150">
    <property type="match status" value="1"/>
</dbReference>
<evidence type="ECO:0000256" key="1">
    <source>
        <dbReference type="ARBA" id="ARBA00010779"/>
    </source>
</evidence>
<evidence type="ECO:0000259" key="15">
    <source>
        <dbReference type="SMART" id="SM01287"/>
    </source>
</evidence>
<evidence type="ECO:0000256" key="12">
    <source>
        <dbReference type="SAM" id="MobiDB-lite"/>
    </source>
</evidence>
<dbReference type="EMBL" id="BTSY01000005">
    <property type="protein sequence ID" value="GMT28456.1"/>
    <property type="molecule type" value="Genomic_DNA"/>
</dbReference>
<dbReference type="Gene3D" id="2.30.29.210">
    <property type="entry name" value="FACT complex subunit Spt16p/Cdc68p"/>
    <property type="match status" value="1"/>
</dbReference>
<dbReference type="Pfam" id="PF24824">
    <property type="entry name" value="PH_SPT16"/>
    <property type="match status" value="1"/>
</dbReference>
<comment type="subcellular location">
    <subcellularLocation>
        <location evidence="11">Nucleus</location>
    </subcellularLocation>
    <subcellularLocation>
        <location evidence="11">Chromosome</location>
    </subcellularLocation>
</comment>
<evidence type="ECO:0000256" key="4">
    <source>
        <dbReference type="ARBA" id="ARBA00022763"/>
    </source>
</evidence>
<dbReference type="InterPro" id="IPR013719">
    <property type="entry name" value="RTT106/SPT16-like_middle_dom"/>
</dbReference>
<keyword evidence="17" id="KW-1185">Reference proteome</keyword>
<dbReference type="InterPro" id="IPR000994">
    <property type="entry name" value="Pept_M24"/>
</dbReference>
<dbReference type="PANTHER" id="PTHR13980">
    <property type="entry name" value="CDC68 RELATED"/>
    <property type="match status" value="1"/>
</dbReference>
<comment type="subunit">
    <text evidence="10">Component of the FACT complex, a stable heterodimer of spt-16 and hmg-3 or hmg-4.</text>
</comment>
<feature type="domain" description="FACT complex subunit SPT16 middle" evidence="14">
    <location>
        <begin position="525"/>
        <end position="684"/>
    </location>
</feature>
<evidence type="ECO:0000259" key="14">
    <source>
        <dbReference type="SMART" id="SM01286"/>
    </source>
</evidence>
<comment type="similarity">
    <text evidence="1 11">Belongs to the peptidase M24 family. SPT16 subfamily.</text>
</comment>
<dbReference type="Gene3D" id="3.40.350.10">
    <property type="entry name" value="Creatinase/prolidase N-terminal domain"/>
    <property type="match status" value="1"/>
</dbReference>
<dbReference type="InterPro" id="IPR040258">
    <property type="entry name" value="Spt16"/>
</dbReference>
<dbReference type="SMART" id="SM01286">
    <property type="entry name" value="SPT16"/>
    <property type="match status" value="1"/>
</dbReference>
<feature type="domain" description="FACT complex subunit SPT16 N-terminal lobe" evidence="13">
    <location>
        <begin position="6"/>
        <end position="164"/>
    </location>
</feature>
<evidence type="ECO:0000313" key="17">
    <source>
        <dbReference type="Proteomes" id="UP001432322"/>
    </source>
</evidence>
<dbReference type="SMART" id="SM01287">
    <property type="entry name" value="Rtt106"/>
    <property type="match status" value="1"/>
</dbReference>
<feature type="compositionally biased region" description="Basic and acidic residues" evidence="12">
    <location>
        <begin position="460"/>
        <end position="478"/>
    </location>
</feature>
<dbReference type="Pfam" id="PF14826">
    <property type="entry name" value="FACT-Spt16_Nlob"/>
    <property type="match status" value="1"/>
</dbReference>
<dbReference type="InterPro" id="IPR013953">
    <property type="entry name" value="FACT_SPT16_M"/>
</dbReference>
<dbReference type="GO" id="GO:0031491">
    <property type="term" value="F:nucleosome binding"/>
    <property type="evidence" value="ECO:0007669"/>
    <property type="project" value="TreeGrafter"/>
</dbReference>
<protein>
    <recommendedName>
        <fullName evidence="11">FACT complex subunit</fullName>
    </recommendedName>
</protein>
<gene>
    <name evidence="16" type="ORF">PFISCL1PPCAC_19753</name>
</gene>
<dbReference type="FunFam" id="2.30.29.210:FF:000001">
    <property type="entry name" value="FACT complex subunit spt16"/>
    <property type="match status" value="1"/>
</dbReference>
<evidence type="ECO:0000256" key="5">
    <source>
        <dbReference type="ARBA" id="ARBA00023015"/>
    </source>
</evidence>
<dbReference type="InterPro" id="IPR011993">
    <property type="entry name" value="PH-like_dom_sf"/>
</dbReference>
<dbReference type="GO" id="GO:0006368">
    <property type="term" value="P:transcription elongation by RNA polymerase II"/>
    <property type="evidence" value="ECO:0007669"/>
    <property type="project" value="TreeGrafter"/>
</dbReference>
<evidence type="ECO:0000256" key="8">
    <source>
        <dbReference type="ARBA" id="ARBA00023204"/>
    </source>
</evidence>
<feature type="compositionally biased region" description="Acidic residues" evidence="12">
    <location>
        <begin position="925"/>
        <end position="974"/>
    </location>
</feature>
<keyword evidence="7 11" id="KW-0804">Transcription</keyword>
<comment type="function">
    <text evidence="11">Component of the FACT complex, a general chromatin factor that acts to reorganize nucleosomes. The FACT complex is involved in multiple processes that require DNA as a template such as mRNA elongation, DNA replication and DNA repair. During transcription elongation the FACT complex acts as a histone chaperone that both destabilizes and restores nucleosomal structure. It facilitates the passage of RNA polymerase II and transcription by promoting the dissociation of one histone H2A-H2B dimer from the nucleosome, then subsequently promotes the reestablishment of the nucleosome following the passage of RNA polymerase II.</text>
</comment>
<proteinExistence type="inferred from homology"/>
<dbReference type="Pfam" id="PF00557">
    <property type="entry name" value="Peptidase_M24"/>
    <property type="match status" value="1"/>
</dbReference>
<dbReference type="Pfam" id="PF08512">
    <property type="entry name" value="Rttp106-like_middle"/>
    <property type="match status" value="1"/>
</dbReference>
<evidence type="ECO:0000256" key="2">
    <source>
        <dbReference type="ARBA" id="ARBA00022454"/>
    </source>
</evidence>
<accession>A0AAV5W8A2</accession>
<feature type="region of interest" description="Disordered" evidence="12">
    <location>
        <begin position="913"/>
        <end position="1021"/>
    </location>
</feature>
<evidence type="ECO:0000256" key="9">
    <source>
        <dbReference type="ARBA" id="ARBA00023242"/>
    </source>
</evidence>
<dbReference type="FunFam" id="2.30.29.150:FF:000003">
    <property type="entry name" value="FACT complex subunit SPT16"/>
    <property type="match status" value="1"/>
</dbReference>
<keyword evidence="9 11" id="KW-0539">Nucleus</keyword>
<evidence type="ECO:0000256" key="6">
    <source>
        <dbReference type="ARBA" id="ARBA00023054"/>
    </source>
</evidence>
<keyword evidence="6" id="KW-0175">Coiled coil</keyword>
<organism evidence="16 17">
    <name type="scientific">Pristionchus fissidentatus</name>
    <dbReference type="NCBI Taxonomy" id="1538716"/>
    <lineage>
        <taxon>Eukaryota</taxon>
        <taxon>Metazoa</taxon>
        <taxon>Ecdysozoa</taxon>
        <taxon>Nematoda</taxon>
        <taxon>Chromadorea</taxon>
        <taxon>Rhabditida</taxon>
        <taxon>Rhabditina</taxon>
        <taxon>Diplogasteromorpha</taxon>
        <taxon>Diplogasteroidea</taxon>
        <taxon>Neodiplogasteridae</taxon>
        <taxon>Pristionchus</taxon>
    </lineage>
</organism>
<dbReference type="GO" id="GO:0035101">
    <property type="term" value="C:FACT complex"/>
    <property type="evidence" value="ECO:0007669"/>
    <property type="project" value="UniProtKB-UniRule"/>
</dbReference>
<dbReference type="SUPFAM" id="SSF55920">
    <property type="entry name" value="Creatinase/aminopeptidase"/>
    <property type="match status" value="1"/>
</dbReference>
<dbReference type="GO" id="GO:0006281">
    <property type="term" value="P:DNA repair"/>
    <property type="evidence" value="ECO:0007669"/>
    <property type="project" value="UniProtKB-UniRule"/>
</dbReference>
<dbReference type="InterPro" id="IPR036005">
    <property type="entry name" value="Creatinase/aminopeptidase-like"/>
</dbReference>
<dbReference type="FunFam" id="3.90.230.10:FF:000021">
    <property type="entry name" value="Transcription factor-like protein"/>
    <property type="match status" value="1"/>
</dbReference>
<evidence type="ECO:0000313" key="16">
    <source>
        <dbReference type="EMBL" id="GMT28456.1"/>
    </source>
</evidence>
<dbReference type="InterPro" id="IPR029149">
    <property type="entry name" value="Creatin/AminoP/Spt16_N"/>
</dbReference>
<dbReference type="Gene3D" id="2.30.29.30">
    <property type="entry name" value="Pleckstrin-homology domain (PH domain)/Phosphotyrosine-binding domain (PTB)"/>
    <property type="match status" value="1"/>
</dbReference>